<evidence type="ECO:0000256" key="1">
    <source>
        <dbReference type="ARBA" id="ARBA00001946"/>
    </source>
</evidence>
<dbReference type="InterPro" id="IPR000086">
    <property type="entry name" value="NUDIX_hydrolase_dom"/>
</dbReference>
<dbReference type="PRINTS" id="PR00502">
    <property type="entry name" value="NUDIXFAMILY"/>
</dbReference>
<sequence length="153" mass="16898">MTPPVRQAARAIALDDQDRVLLLHYDEHGGFWATPGGSLAEGEDHEAAVRRELHEELGVVDAELGPQIAERSQQHEVGEQTVLQAEQYYLVRLVIDAVDLARATQPDTIRALRWWTVTELRTTTETVYPSGLAEFIASLLTDGTPQTPVTLTG</sequence>
<dbReference type="InterPro" id="IPR020084">
    <property type="entry name" value="NUDIX_hydrolase_CS"/>
</dbReference>
<dbReference type="RefSeq" id="WP_390320576.1">
    <property type="nucleotide sequence ID" value="NZ_JBHSPB010000024.1"/>
</dbReference>
<comment type="cofactor">
    <cofactor evidence="1">
        <name>Mg(2+)</name>
        <dbReference type="ChEBI" id="CHEBI:18420"/>
    </cofactor>
</comment>
<dbReference type="InterPro" id="IPR020476">
    <property type="entry name" value="Nudix_hydrolase"/>
</dbReference>
<dbReference type="CDD" id="cd04685">
    <property type="entry name" value="NUDIX_Hydrolase"/>
    <property type="match status" value="1"/>
</dbReference>
<accession>A0ABW0ZAY5</accession>
<evidence type="ECO:0000256" key="3">
    <source>
        <dbReference type="ARBA" id="ARBA00022801"/>
    </source>
</evidence>
<protein>
    <submittedName>
        <fullName evidence="7">NUDIX hydrolase</fullName>
    </submittedName>
</protein>
<dbReference type="Pfam" id="PF00293">
    <property type="entry name" value="NUDIX"/>
    <property type="match status" value="1"/>
</dbReference>
<evidence type="ECO:0000313" key="7">
    <source>
        <dbReference type="EMBL" id="MFC5724143.1"/>
    </source>
</evidence>
<evidence type="ECO:0000256" key="5">
    <source>
        <dbReference type="RuleBase" id="RU003476"/>
    </source>
</evidence>
<name>A0ABW0ZAY5_9ACTN</name>
<evidence type="ECO:0000313" key="8">
    <source>
        <dbReference type="Proteomes" id="UP001596083"/>
    </source>
</evidence>
<dbReference type="EMBL" id="JBHSPB010000024">
    <property type="protein sequence ID" value="MFC5724143.1"/>
    <property type="molecule type" value="Genomic_DNA"/>
</dbReference>
<keyword evidence="4" id="KW-0460">Magnesium</keyword>
<feature type="domain" description="Nudix hydrolase" evidence="6">
    <location>
        <begin position="4"/>
        <end position="141"/>
    </location>
</feature>
<keyword evidence="8" id="KW-1185">Reference proteome</keyword>
<dbReference type="PANTHER" id="PTHR43046:SF12">
    <property type="entry name" value="GDP-MANNOSE MANNOSYL HYDROLASE"/>
    <property type="match status" value="1"/>
</dbReference>
<dbReference type="SUPFAM" id="SSF55811">
    <property type="entry name" value="Nudix"/>
    <property type="match status" value="1"/>
</dbReference>
<dbReference type="Gene3D" id="3.90.79.10">
    <property type="entry name" value="Nucleoside Triphosphate Pyrophosphohydrolase"/>
    <property type="match status" value="1"/>
</dbReference>
<dbReference type="PROSITE" id="PS51462">
    <property type="entry name" value="NUDIX"/>
    <property type="match status" value="1"/>
</dbReference>
<comment type="caution">
    <text evidence="7">The sequence shown here is derived from an EMBL/GenBank/DDBJ whole genome shotgun (WGS) entry which is preliminary data.</text>
</comment>
<dbReference type="Proteomes" id="UP001596083">
    <property type="component" value="Unassembled WGS sequence"/>
</dbReference>
<evidence type="ECO:0000256" key="2">
    <source>
        <dbReference type="ARBA" id="ARBA00005582"/>
    </source>
</evidence>
<proteinExistence type="inferred from homology"/>
<comment type="similarity">
    <text evidence="2 5">Belongs to the Nudix hydrolase family.</text>
</comment>
<gene>
    <name evidence="7" type="ORF">ACFP1Z_28650</name>
</gene>
<evidence type="ECO:0000256" key="4">
    <source>
        <dbReference type="ARBA" id="ARBA00022842"/>
    </source>
</evidence>
<keyword evidence="3 5" id="KW-0378">Hydrolase</keyword>
<dbReference type="GO" id="GO:0016787">
    <property type="term" value="F:hydrolase activity"/>
    <property type="evidence" value="ECO:0007669"/>
    <property type="project" value="UniProtKB-KW"/>
</dbReference>
<dbReference type="InterPro" id="IPR015797">
    <property type="entry name" value="NUDIX_hydrolase-like_dom_sf"/>
</dbReference>
<reference evidence="8" key="1">
    <citation type="journal article" date="2019" name="Int. J. Syst. Evol. Microbiol.">
        <title>The Global Catalogue of Microorganisms (GCM) 10K type strain sequencing project: providing services to taxonomists for standard genome sequencing and annotation.</title>
        <authorList>
            <consortium name="The Broad Institute Genomics Platform"/>
            <consortium name="The Broad Institute Genome Sequencing Center for Infectious Disease"/>
            <person name="Wu L."/>
            <person name="Ma J."/>
        </authorList>
    </citation>
    <scope>NUCLEOTIDE SEQUENCE [LARGE SCALE GENOMIC DNA]</scope>
    <source>
        <strain evidence="8">CGMCC 4.7304</strain>
    </source>
</reference>
<dbReference type="PROSITE" id="PS00893">
    <property type="entry name" value="NUDIX_BOX"/>
    <property type="match status" value="1"/>
</dbReference>
<organism evidence="7 8">
    <name type="scientific">Streptomyces gamaensis</name>
    <dbReference type="NCBI Taxonomy" id="1763542"/>
    <lineage>
        <taxon>Bacteria</taxon>
        <taxon>Bacillati</taxon>
        <taxon>Actinomycetota</taxon>
        <taxon>Actinomycetes</taxon>
        <taxon>Kitasatosporales</taxon>
        <taxon>Streptomycetaceae</taxon>
        <taxon>Streptomyces</taxon>
    </lineage>
</organism>
<dbReference type="PANTHER" id="PTHR43046">
    <property type="entry name" value="GDP-MANNOSE MANNOSYL HYDROLASE"/>
    <property type="match status" value="1"/>
</dbReference>
<evidence type="ECO:0000259" key="6">
    <source>
        <dbReference type="PROSITE" id="PS51462"/>
    </source>
</evidence>